<accession>A0A016S2G3</accession>
<evidence type="ECO:0000256" key="1">
    <source>
        <dbReference type="SAM" id="MobiDB-lite"/>
    </source>
</evidence>
<dbReference type="AlphaFoldDB" id="A0A016S2G3"/>
<evidence type="ECO:0000313" key="3">
    <source>
        <dbReference type="Proteomes" id="UP000024635"/>
    </source>
</evidence>
<sequence>MSLHNGRLLRDTSYVMRQFAKSRERRDPEKLLGIAPVQVDFLSLTYRGRPWQWFFRDTENHAEQPRRPRWNRHRSGESEFLSDSCSSNLMLTNTKTD</sequence>
<protein>
    <submittedName>
        <fullName evidence="2">Uncharacterized protein</fullName>
    </submittedName>
</protein>
<keyword evidence="3" id="KW-1185">Reference proteome</keyword>
<gene>
    <name evidence="2" type="primary">Acey_s0309.g2076</name>
    <name evidence="2" type="ORF">Y032_0309g2076</name>
</gene>
<organism evidence="2 3">
    <name type="scientific">Ancylostoma ceylanicum</name>
    <dbReference type="NCBI Taxonomy" id="53326"/>
    <lineage>
        <taxon>Eukaryota</taxon>
        <taxon>Metazoa</taxon>
        <taxon>Ecdysozoa</taxon>
        <taxon>Nematoda</taxon>
        <taxon>Chromadorea</taxon>
        <taxon>Rhabditida</taxon>
        <taxon>Rhabditina</taxon>
        <taxon>Rhabditomorpha</taxon>
        <taxon>Strongyloidea</taxon>
        <taxon>Ancylostomatidae</taxon>
        <taxon>Ancylostomatinae</taxon>
        <taxon>Ancylostoma</taxon>
    </lineage>
</organism>
<feature type="region of interest" description="Disordered" evidence="1">
    <location>
        <begin position="61"/>
        <end position="81"/>
    </location>
</feature>
<evidence type="ECO:0000313" key="2">
    <source>
        <dbReference type="EMBL" id="EYB84833.1"/>
    </source>
</evidence>
<dbReference type="EMBL" id="JARK01001645">
    <property type="protein sequence ID" value="EYB84833.1"/>
    <property type="molecule type" value="Genomic_DNA"/>
</dbReference>
<proteinExistence type="predicted"/>
<comment type="caution">
    <text evidence="2">The sequence shown here is derived from an EMBL/GenBank/DDBJ whole genome shotgun (WGS) entry which is preliminary data.</text>
</comment>
<reference evidence="3" key="1">
    <citation type="journal article" date="2015" name="Nat. Genet.">
        <title>The genome and transcriptome of the zoonotic hookworm Ancylostoma ceylanicum identify infection-specific gene families.</title>
        <authorList>
            <person name="Schwarz E.M."/>
            <person name="Hu Y."/>
            <person name="Antoshechkin I."/>
            <person name="Miller M.M."/>
            <person name="Sternberg P.W."/>
            <person name="Aroian R.V."/>
        </authorList>
    </citation>
    <scope>NUCLEOTIDE SEQUENCE</scope>
    <source>
        <strain evidence="3">HY135</strain>
    </source>
</reference>
<name>A0A016S2G3_9BILA</name>
<dbReference type="Proteomes" id="UP000024635">
    <property type="component" value="Unassembled WGS sequence"/>
</dbReference>